<dbReference type="Pfam" id="PF14792">
    <property type="entry name" value="DNA_pol_B_palm"/>
    <property type="match status" value="1"/>
</dbReference>
<dbReference type="InterPro" id="IPR037160">
    <property type="entry name" value="DNA_Pol_thumb_sf"/>
</dbReference>
<feature type="domain" description="DNA-directed DNA polymerase X" evidence="14">
    <location>
        <begin position="165"/>
        <end position="474"/>
    </location>
</feature>
<dbReference type="SMART" id="SM00483">
    <property type="entry name" value="POLXc"/>
    <property type="match status" value="1"/>
</dbReference>
<sequence length="567" mass="63183">MDHEPSLDSIIVKVQREKKLRKDGQPRKPYTRKKVEKPVSPKGSPKIVIIKKTRKQKPKVSPKGSEKEVGDNGSPKGSEKEVGDNGSPKGSEKEVGDNGSPKSSEKEVGDKSSKSIGQEVGDKSSKSIGQEVGEKGSPKSSEKEVGQEGSPKGSEKEVVSSPKPRRNEDYATMLEQLATIMQKRGDMIRYRTYKKAQETILGITDNIYEPKDVAGKPGIGPTILEKLKEFTEKGTLSMIEREKANPENIFSDIYGVGPKKAKEIVEKGITTIAQLREKQDEVLNDIQKVGLKYYEDILKPIPRAEIDEYAQIFNEVFNQVKTGDADHYEIVGSYRRGKSTSGDIDVILTSSDAKLFTKWVDALVERNVIVEILSRGKTKCLVIARLGDRAARRVDFLFSGPEEYPFAILYFTGSKGFNAAMRGHALKTGVSLNEHGFSKMVAKKKEEKLDVVMKSERDIFDYLGLVYKEPVERVDSRDVVVSSDILDRTHLGEKENLDTEKPSKSPEKKVKFSSSTIVKPKNKTRRLRVDTPSESIEKIATIIQEDESSNKSKPDLVEFCKRVVGTP</sequence>
<evidence type="ECO:0000313" key="15">
    <source>
        <dbReference type="EMBL" id="QHU17401.1"/>
    </source>
</evidence>
<dbReference type="InterPro" id="IPR029398">
    <property type="entry name" value="PolB_thumb"/>
</dbReference>
<dbReference type="Gene3D" id="1.10.150.20">
    <property type="entry name" value="5' to 3' exonuclease, C-terminal subdomain"/>
    <property type="match status" value="1"/>
</dbReference>
<dbReference type="PRINTS" id="PR00869">
    <property type="entry name" value="DNAPOLX"/>
</dbReference>
<dbReference type="InterPro" id="IPR002054">
    <property type="entry name" value="DNA-dir_DNA_pol_X"/>
</dbReference>
<keyword evidence="3" id="KW-0237">DNA synthesis</keyword>
<dbReference type="GO" id="GO:0003677">
    <property type="term" value="F:DNA binding"/>
    <property type="evidence" value="ECO:0007669"/>
    <property type="project" value="UniProtKB-KW"/>
</dbReference>
<dbReference type="AlphaFoldDB" id="A0A6C0KJR0"/>
<proteinExistence type="inferred from homology"/>
<keyword evidence="6" id="KW-0235">DNA replication</keyword>
<keyword evidence="10" id="KW-0234">DNA repair</keyword>
<comment type="catalytic activity">
    <reaction evidence="12">
        <text>DNA(n) + a 2'-deoxyribonucleoside 5'-triphosphate = DNA(n+1) + diphosphate</text>
        <dbReference type="Rhea" id="RHEA:22508"/>
        <dbReference type="Rhea" id="RHEA-COMP:17339"/>
        <dbReference type="Rhea" id="RHEA-COMP:17340"/>
        <dbReference type="ChEBI" id="CHEBI:33019"/>
        <dbReference type="ChEBI" id="CHEBI:61560"/>
        <dbReference type="ChEBI" id="CHEBI:173112"/>
        <dbReference type="EC" id="2.7.7.7"/>
    </reaction>
</comment>
<keyword evidence="5" id="KW-0548">Nucleotidyltransferase</keyword>
<evidence type="ECO:0000256" key="6">
    <source>
        <dbReference type="ARBA" id="ARBA00022705"/>
    </source>
</evidence>
<evidence type="ECO:0000259" key="14">
    <source>
        <dbReference type="SMART" id="SM00483"/>
    </source>
</evidence>
<dbReference type="InterPro" id="IPR019843">
    <property type="entry name" value="DNA_pol-X_BS"/>
</dbReference>
<organism evidence="15">
    <name type="scientific">viral metagenome</name>
    <dbReference type="NCBI Taxonomy" id="1070528"/>
    <lineage>
        <taxon>unclassified sequences</taxon>
        <taxon>metagenomes</taxon>
        <taxon>organismal metagenomes</taxon>
    </lineage>
</organism>
<dbReference type="InterPro" id="IPR028207">
    <property type="entry name" value="DNA_pol_B_palm_palm"/>
</dbReference>
<feature type="compositionally biased region" description="Basic and acidic residues" evidence="13">
    <location>
        <begin position="14"/>
        <end position="26"/>
    </location>
</feature>
<evidence type="ECO:0000256" key="13">
    <source>
        <dbReference type="SAM" id="MobiDB-lite"/>
    </source>
</evidence>
<dbReference type="InterPro" id="IPR027421">
    <property type="entry name" value="DNA_pol_lamdba_lyase_dom_sf"/>
</dbReference>
<dbReference type="InterPro" id="IPR043519">
    <property type="entry name" value="NT_sf"/>
</dbReference>
<feature type="compositionally biased region" description="Basic and acidic residues" evidence="13">
    <location>
        <begin position="103"/>
        <end position="113"/>
    </location>
</feature>
<dbReference type="GO" id="GO:0006303">
    <property type="term" value="P:double-strand break repair via nonhomologous end joining"/>
    <property type="evidence" value="ECO:0007669"/>
    <property type="project" value="TreeGrafter"/>
</dbReference>
<dbReference type="Pfam" id="PF14791">
    <property type="entry name" value="DNA_pol_B_thumb"/>
    <property type="match status" value="1"/>
</dbReference>
<name>A0A6C0KJR0_9ZZZZ</name>
<dbReference type="SUPFAM" id="SSF47802">
    <property type="entry name" value="DNA polymerase beta, N-terminal domain-like"/>
    <property type="match status" value="1"/>
</dbReference>
<evidence type="ECO:0000256" key="5">
    <source>
        <dbReference type="ARBA" id="ARBA00022695"/>
    </source>
</evidence>
<feature type="compositionally biased region" description="Basic and acidic residues" evidence="13">
    <location>
        <begin position="496"/>
        <end position="510"/>
    </location>
</feature>
<dbReference type="GO" id="GO:0003887">
    <property type="term" value="F:DNA-directed DNA polymerase activity"/>
    <property type="evidence" value="ECO:0007669"/>
    <property type="project" value="UniProtKB-KW"/>
</dbReference>
<dbReference type="EC" id="2.7.7.7" evidence="2"/>
<dbReference type="Gene3D" id="1.10.150.110">
    <property type="entry name" value="DNA polymerase beta, N-terminal domain-like"/>
    <property type="match status" value="1"/>
</dbReference>
<dbReference type="InterPro" id="IPR022312">
    <property type="entry name" value="DNA_pol_X"/>
</dbReference>
<dbReference type="Gene3D" id="3.30.210.10">
    <property type="entry name" value="DNA polymerase, thumb domain"/>
    <property type="match status" value="1"/>
</dbReference>
<evidence type="ECO:0000256" key="4">
    <source>
        <dbReference type="ARBA" id="ARBA00022679"/>
    </source>
</evidence>
<dbReference type="PANTHER" id="PTHR11276">
    <property type="entry name" value="DNA POLYMERASE TYPE-X FAMILY MEMBER"/>
    <property type="match status" value="1"/>
</dbReference>
<keyword evidence="11" id="KW-0456">Lyase</keyword>
<dbReference type="SUPFAM" id="SSF81301">
    <property type="entry name" value="Nucleotidyltransferase"/>
    <property type="match status" value="1"/>
</dbReference>
<dbReference type="InterPro" id="IPR010996">
    <property type="entry name" value="HHH_MUS81"/>
</dbReference>
<dbReference type="PROSITE" id="PS00522">
    <property type="entry name" value="DNA_POLYMERASE_X"/>
    <property type="match status" value="1"/>
</dbReference>
<feature type="region of interest" description="Disordered" evidence="13">
    <location>
        <begin position="1"/>
        <end position="169"/>
    </location>
</feature>
<dbReference type="EMBL" id="MN740904">
    <property type="protein sequence ID" value="QHU17401.1"/>
    <property type="molecule type" value="Genomic_DNA"/>
</dbReference>
<evidence type="ECO:0000256" key="10">
    <source>
        <dbReference type="ARBA" id="ARBA00023204"/>
    </source>
</evidence>
<dbReference type="InterPro" id="IPR018944">
    <property type="entry name" value="DNA_pol_lambd_fingers_domain"/>
</dbReference>
<keyword evidence="9" id="KW-0238">DNA-binding</keyword>
<dbReference type="InterPro" id="IPR002008">
    <property type="entry name" value="DNA_pol_X_beta-like"/>
</dbReference>
<evidence type="ECO:0000256" key="1">
    <source>
        <dbReference type="ARBA" id="ARBA00008323"/>
    </source>
</evidence>
<evidence type="ECO:0000256" key="7">
    <source>
        <dbReference type="ARBA" id="ARBA00022763"/>
    </source>
</evidence>
<keyword evidence="4" id="KW-0808">Transferase</keyword>
<accession>A0A6C0KJR0</accession>
<evidence type="ECO:0000256" key="3">
    <source>
        <dbReference type="ARBA" id="ARBA00022634"/>
    </source>
</evidence>
<evidence type="ECO:0000256" key="8">
    <source>
        <dbReference type="ARBA" id="ARBA00022932"/>
    </source>
</evidence>
<feature type="compositionally biased region" description="Basic and acidic residues" evidence="13">
    <location>
        <begin position="132"/>
        <end position="146"/>
    </location>
</feature>
<dbReference type="GO" id="GO:0006260">
    <property type="term" value="P:DNA replication"/>
    <property type="evidence" value="ECO:0007669"/>
    <property type="project" value="UniProtKB-KW"/>
</dbReference>
<dbReference type="Pfam" id="PF14716">
    <property type="entry name" value="HHH_8"/>
    <property type="match status" value="1"/>
</dbReference>
<dbReference type="GO" id="GO:0016829">
    <property type="term" value="F:lyase activity"/>
    <property type="evidence" value="ECO:0007669"/>
    <property type="project" value="UniProtKB-KW"/>
</dbReference>
<dbReference type="Pfam" id="PF10391">
    <property type="entry name" value="DNA_pol_lambd_f"/>
    <property type="match status" value="1"/>
</dbReference>
<dbReference type="CDD" id="cd00141">
    <property type="entry name" value="NT_POLXc"/>
    <property type="match status" value="1"/>
</dbReference>
<evidence type="ECO:0000256" key="9">
    <source>
        <dbReference type="ARBA" id="ARBA00023125"/>
    </source>
</evidence>
<dbReference type="Gene3D" id="3.30.460.10">
    <property type="entry name" value="Beta Polymerase, domain 2"/>
    <property type="match status" value="1"/>
</dbReference>
<dbReference type="GO" id="GO:0005634">
    <property type="term" value="C:nucleus"/>
    <property type="evidence" value="ECO:0007669"/>
    <property type="project" value="TreeGrafter"/>
</dbReference>
<reference evidence="15" key="1">
    <citation type="journal article" date="2020" name="Nature">
        <title>Giant virus diversity and host interactions through global metagenomics.</title>
        <authorList>
            <person name="Schulz F."/>
            <person name="Roux S."/>
            <person name="Paez-Espino D."/>
            <person name="Jungbluth S."/>
            <person name="Walsh D.A."/>
            <person name="Denef V.J."/>
            <person name="McMahon K.D."/>
            <person name="Konstantinidis K.T."/>
            <person name="Eloe-Fadrosh E.A."/>
            <person name="Kyrpides N.C."/>
            <person name="Woyke T."/>
        </authorList>
    </citation>
    <scope>NUCLEOTIDE SEQUENCE</scope>
    <source>
        <strain evidence="15">GVMAG-S-3300012000-57</strain>
    </source>
</reference>
<comment type="similarity">
    <text evidence="1">Belongs to the DNA polymerase type-X family.</text>
</comment>
<keyword evidence="7" id="KW-0227">DNA damage</keyword>
<keyword evidence="8" id="KW-0239">DNA-directed DNA polymerase</keyword>
<dbReference type="PRINTS" id="PR00870">
    <property type="entry name" value="DNAPOLXBETA"/>
</dbReference>
<evidence type="ECO:0000256" key="12">
    <source>
        <dbReference type="ARBA" id="ARBA00049244"/>
    </source>
</evidence>
<dbReference type="SUPFAM" id="SSF81585">
    <property type="entry name" value="PsbU/PolX domain-like"/>
    <property type="match status" value="1"/>
</dbReference>
<evidence type="ECO:0000256" key="11">
    <source>
        <dbReference type="ARBA" id="ARBA00023239"/>
    </source>
</evidence>
<dbReference type="PANTHER" id="PTHR11276:SF28">
    <property type="entry name" value="DNA POLYMERASE LAMBDA"/>
    <property type="match status" value="1"/>
</dbReference>
<protein>
    <recommendedName>
        <fullName evidence="2">DNA-directed DNA polymerase</fullName>
        <ecNumber evidence="2">2.7.7.7</ecNumber>
    </recommendedName>
</protein>
<feature type="compositionally biased region" description="Basic residues" evidence="13">
    <location>
        <begin position="49"/>
        <end position="60"/>
    </location>
</feature>
<feature type="region of interest" description="Disordered" evidence="13">
    <location>
        <begin position="496"/>
        <end position="532"/>
    </location>
</feature>
<evidence type="ECO:0000256" key="2">
    <source>
        <dbReference type="ARBA" id="ARBA00012417"/>
    </source>
</evidence>